<reference evidence="2 3" key="1">
    <citation type="submission" date="2014-12" db="EMBL/GenBank/DDBJ databases">
        <title>Draft genome sequence of Paenibacillus kamchatkensis strain B-2647.</title>
        <authorList>
            <person name="Karlyshev A.V."/>
            <person name="Kudryashova E.B."/>
        </authorList>
    </citation>
    <scope>NUCLEOTIDE SEQUENCE [LARGE SCALE GENOMIC DNA]</scope>
    <source>
        <strain evidence="2 3">VKM B-2647</strain>
    </source>
</reference>
<evidence type="ECO:0000313" key="2">
    <source>
        <dbReference type="EMBL" id="KIL41078.1"/>
    </source>
</evidence>
<evidence type="ECO:0000256" key="1">
    <source>
        <dbReference type="SAM" id="MobiDB-lite"/>
    </source>
</evidence>
<accession>A0ABR5AJR5</accession>
<name>A0ABR5AJR5_9BACL</name>
<dbReference type="RefSeq" id="WP_041047375.1">
    <property type="nucleotide sequence ID" value="NZ_JXAK01000013.1"/>
</dbReference>
<keyword evidence="3" id="KW-1185">Reference proteome</keyword>
<gene>
    <name evidence="2" type="ORF">SD70_09790</name>
</gene>
<dbReference type="Proteomes" id="UP000031967">
    <property type="component" value="Unassembled WGS sequence"/>
</dbReference>
<evidence type="ECO:0000313" key="3">
    <source>
        <dbReference type="Proteomes" id="UP000031967"/>
    </source>
</evidence>
<organism evidence="2 3">
    <name type="scientific">Gordoniibacillus kamchatkensis</name>
    <dbReference type="NCBI Taxonomy" id="1590651"/>
    <lineage>
        <taxon>Bacteria</taxon>
        <taxon>Bacillati</taxon>
        <taxon>Bacillota</taxon>
        <taxon>Bacilli</taxon>
        <taxon>Bacillales</taxon>
        <taxon>Paenibacillaceae</taxon>
        <taxon>Gordoniibacillus</taxon>
    </lineage>
</organism>
<feature type="region of interest" description="Disordered" evidence="1">
    <location>
        <begin position="62"/>
        <end position="83"/>
    </location>
</feature>
<evidence type="ECO:0008006" key="4">
    <source>
        <dbReference type="Google" id="ProtNLM"/>
    </source>
</evidence>
<comment type="caution">
    <text evidence="2">The sequence shown here is derived from an EMBL/GenBank/DDBJ whole genome shotgun (WGS) entry which is preliminary data.</text>
</comment>
<protein>
    <recommendedName>
        <fullName evidence="4">DUF4025 domain-containing protein</fullName>
    </recommendedName>
</protein>
<sequence>MDDVRSNAQPGAADTAERDVTKAASADSISAATDEKLDDIYTYSSVGINDVKEDATGENVRADIGGISAGDMQAQRKERKGGK</sequence>
<proteinExistence type="predicted"/>
<dbReference type="EMBL" id="JXAK01000013">
    <property type="protein sequence ID" value="KIL41078.1"/>
    <property type="molecule type" value="Genomic_DNA"/>
</dbReference>
<feature type="region of interest" description="Disordered" evidence="1">
    <location>
        <begin position="1"/>
        <end position="31"/>
    </location>
</feature>